<evidence type="ECO:0000256" key="4">
    <source>
        <dbReference type="ARBA" id="ARBA00023163"/>
    </source>
</evidence>
<evidence type="ECO:0000256" key="2">
    <source>
        <dbReference type="ARBA" id="ARBA00023015"/>
    </source>
</evidence>
<gene>
    <name evidence="6" type="primary">abgR_2</name>
    <name evidence="7" type="synonym">abgR_1</name>
    <name evidence="6" type="ORF">GHA_04690</name>
    <name evidence="7" type="ORF">TML_00605</name>
</gene>
<dbReference type="GO" id="GO:0003700">
    <property type="term" value="F:DNA-binding transcription factor activity"/>
    <property type="evidence" value="ECO:0007669"/>
    <property type="project" value="InterPro"/>
</dbReference>
<sequence>MSGRTYPRLLNLVNFLPSTKLLEQDDMNTISLPKTQHLVVFQEVIRSGSIGSAAKELGLTQPAVSKIINDVEAYFGIELVVRKNTGVTLTQAGQVMLSWSESITREMKNMVDEMNSMTSNAVVDVSFGFPSLIAFTIMSGMIKKFKEVFPKAQVSMYEAQLSSFLPALRDGRLDFAIGTLSDEMKLQDLHVEPLFESDFILVASKSRTCTGITSLSALKNEQWVLPQTNMGYYRELLTTLQNNGISSENIVNTDSVVTIYNLVLNADFLTVIPCDMTTPFGSNQFITIPVQETLPVARYAAVWSKNYRIKKAASILVELAKEYSSYNCRRRRQLVEVD</sequence>
<evidence type="ECO:0000256" key="1">
    <source>
        <dbReference type="ARBA" id="ARBA00009437"/>
    </source>
</evidence>
<dbReference type="EMBL" id="CAIIUA010000001">
    <property type="protein sequence ID" value="CAC9170276.1"/>
    <property type="molecule type" value="Genomic_DNA"/>
</dbReference>
<dbReference type="GO" id="GO:0005829">
    <property type="term" value="C:cytosol"/>
    <property type="evidence" value="ECO:0007669"/>
    <property type="project" value="TreeGrafter"/>
</dbReference>
<dbReference type="InterPro" id="IPR036390">
    <property type="entry name" value="WH_DNA-bd_sf"/>
</dbReference>
<dbReference type="Pfam" id="PF00126">
    <property type="entry name" value="HTH_1"/>
    <property type="match status" value="1"/>
</dbReference>
<keyword evidence="2" id="KW-0805">Transcription regulation</keyword>
<dbReference type="AlphaFoldDB" id="A0A9N8GU44"/>
<organism evidence="6 8">
    <name type="scientific">Citrobacter werkmanii</name>
    <dbReference type="NCBI Taxonomy" id="67827"/>
    <lineage>
        <taxon>Bacteria</taxon>
        <taxon>Pseudomonadati</taxon>
        <taxon>Pseudomonadota</taxon>
        <taxon>Gammaproteobacteria</taxon>
        <taxon>Enterobacterales</taxon>
        <taxon>Enterobacteriaceae</taxon>
        <taxon>Citrobacter</taxon>
        <taxon>Citrobacter freundii complex</taxon>
    </lineage>
</organism>
<keyword evidence="3" id="KW-0238">DNA-binding</keyword>
<dbReference type="Gene3D" id="1.10.10.10">
    <property type="entry name" value="Winged helix-like DNA-binding domain superfamily/Winged helix DNA-binding domain"/>
    <property type="match status" value="1"/>
</dbReference>
<keyword evidence="4" id="KW-0804">Transcription</keyword>
<dbReference type="NCBIfam" id="NF007667">
    <property type="entry name" value="PRK10341.1"/>
    <property type="match status" value="1"/>
</dbReference>
<dbReference type="InterPro" id="IPR050950">
    <property type="entry name" value="HTH-type_LysR_regulators"/>
</dbReference>
<keyword evidence="9" id="KW-1185">Reference proteome</keyword>
<dbReference type="Proteomes" id="UP000837205">
    <property type="component" value="Unassembled WGS sequence"/>
</dbReference>
<dbReference type="InterPro" id="IPR036388">
    <property type="entry name" value="WH-like_DNA-bd_sf"/>
</dbReference>
<evidence type="ECO:0000313" key="9">
    <source>
        <dbReference type="Proteomes" id="UP000837205"/>
    </source>
</evidence>
<dbReference type="CDD" id="cd08418">
    <property type="entry name" value="PBP2_TdcA"/>
    <property type="match status" value="1"/>
</dbReference>
<dbReference type="Gene3D" id="3.40.190.290">
    <property type="match status" value="1"/>
</dbReference>
<dbReference type="SUPFAM" id="SSF53850">
    <property type="entry name" value="Periplasmic binding protein-like II"/>
    <property type="match status" value="1"/>
</dbReference>
<dbReference type="Pfam" id="PF03466">
    <property type="entry name" value="LysR_substrate"/>
    <property type="match status" value="1"/>
</dbReference>
<evidence type="ECO:0000313" key="6">
    <source>
        <dbReference type="EMBL" id="CAB5593280.1"/>
    </source>
</evidence>
<dbReference type="SUPFAM" id="SSF46785">
    <property type="entry name" value="Winged helix' DNA-binding domain"/>
    <property type="match status" value="1"/>
</dbReference>
<evidence type="ECO:0000313" key="7">
    <source>
        <dbReference type="EMBL" id="CAC9170276.1"/>
    </source>
</evidence>
<dbReference type="Proteomes" id="UP000834503">
    <property type="component" value="Unassembled WGS sequence"/>
</dbReference>
<dbReference type="EMBL" id="CAHPQX010000027">
    <property type="protein sequence ID" value="CAB5593280.1"/>
    <property type="molecule type" value="Genomic_DNA"/>
</dbReference>
<protein>
    <submittedName>
        <fullName evidence="6">HTH-type transcriptional regulator AbgR</fullName>
    </submittedName>
</protein>
<comment type="similarity">
    <text evidence="1">Belongs to the LysR transcriptional regulatory family.</text>
</comment>
<dbReference type="PANTHER" id="PTHR30419:SF7">
    <property type="entry name" value="HTH-TYPE TRANSCRIPTIONAL REGULATOR TDCA"/>
    <property type="match status" value="1"/>
</dbReference>
<evidence type="ECO:0000256" key="3">
    <source>
        <dbReference type="ARBA" id="ARBA00023125"/>
    </source>
</evidence>
<dbReference type="InterPro" id="IPR047993">
    <property type="entry name" value="TdcA/AbgR_PBP2"/>
</dbReference>
<reference evidence="6" key="1">
    <citation type="submission" date="2020-05" db="EMBL/GenBank/DDBJ databases">
        <authorList>
            <person name="Delgado-Blas J."/>
        </authorList>
    </citation>
    <scope>NUCLEOTIDE SEQUENCE</scope>
    <source>
        <strain evidence="6">BB1459</strain>
        <strain evidence="7">BB1480</strain>
    </source>
</reference>
<evidence type="ECO:0000259" key="5">
    <source>
        <dbReference type="PROSITE" id="PS50931"/>
    </source>
</evidence>
<dbReference type="PRINTS" id="PR00039">
    <property type="entry name" value="HTHLYSR"/>
</dbReference>
<dbReference type="GO" id="GO:0003677">
    <property type="term" value="F:DNA binding"/>
    <property type="evidence" value="ECO:0007669"/>
    <property type="project" value="UniProtKB-KW"/>
</dbReference>
<feature type="domain" description="HTH lysR-type" evidence="5">
    <location>
        <begin position="33"/>
        <end position="90"/>
    </location>
</feature>
<comment type="caution">
    <text evidence="6">The sequence shown here is derived from an EMBL/GenBank/DDBJ whole genome shotgun (WGS) entry which is preliminary data.</text>
</comment>
<dbReference type="InterPro" id="IPR000847">
    <property type="entry name" value="LysR_HTH_N"/>
</dbReference>
<accession>A0A9N8GU44</accession>
<dbReference type="PANTHER" id="PTHR30419">
    <property type="entry name" value="HTH-TYPE TRANSCRIPTIONAL REGULATOR YBHD"/>
    <property type="match status" value="1"/>
</dbReference>
<evidence type="ECO:0000313" key="8">
    <source>
        <dbReference type="Proteomes" id="UP000834503"/>
    </source>
</evidence>
<name>A0A9N8GU44_9ENTR</name>
<dbReference type="PROSITE" id="PS50931">
    <property type="entry name" value="HTH_LYSR"/>
    <property type="match status" value="1"/>
</dbReference>
<proteinExistence type="inferred from homology"/>
<dbReference type="InterPro" id="IPR005119">
    <property type="entry name" value="LysR_subst-bd"/>
</dbReference>